<dbReference type="Proteomes" id="UP000450012">
    <property type="component" value="Unassembled WGS sequence"/>
</dbReference>
<evidence type="ECO:0000313" key="2">
    <source>
        <dbReference type="Proteomes" id="UP000450012"/>
    </source>
</evidence>
<dbReference type="RefSeq" id="WP_161014808.1">
    <property type="nucleotide sequence ID" value="NZ_WWCK01000004.1"/>
</dbReference>
<protein>
    <submittedName>
        <fullName evidence="1">Uncharacterized protein</fullName>
    </submittedName>
</protein>
<proteinExistence type="predicted"/>
<dbReference type="EMBL" id="WWCK01000004">
    <property type="protein sequence ID" value="MYM68299.1"/>
    <property type="molecule type" value="Genomic_DNA"/>
</dbReference>
<accession>A0A7X4GSB5</accession>
<keyword evidence="2" id="KW-1185">Reference proteome</keyword>
<reference evidence="1 2" key="1">
    <citation type="submission" date="2019-12" db="EMBL/GenBank/DDBJ databases">
        <title>Novel species isolated from a subtropical stream in China.</title>
        <authorList>
            <person name="Lu H."/>
        </authorList>
    </citation>
    <scope>NUCLEOTIDE SEQUENCE [LARGE SCALE GENOMIC DNA]</scope>
    <source>
        <strain evidence="1 2">FT55W</strain>
    </source>
</reference>
<sequence>MKLQYAPDYSIRLVRESTSEAEPLCEVIVAGKPTGKILQGAVFQAALAWNEYILLFLTVDVPFEEALNIYLLDRHLHVVDYAQMYFMYSTGVFCDLDLSDADTVRFRFLGEKVWMLKLFPQKRFAIPIVSASLGVHRPWALYRRFQLSADALPKPVAPPAGARLRAGWQRR</sequence>
<dbReference type="AlphaFoldDB" id="A0A7X4GSB5"/>
<evidence type="ECO:0000313" key="1">
    <source>
        <dbReference type="EMBL" id="MYM68299.1"/>
    </source>
</evidence>
<gene>
    <name evidence="1" type="ORF">GTP45_15890</name>
</gene>
<name>A0A7X4GSB5_9BURK</name>
<organism evidence="1 2">
    <name type="scientific">Duganella rivi</name>
    <dbReference type="NCBI Taxonomy" id="2666083"/>
    <lineage>
        <taxon>Bacteria</taxon>
        <taxon>Pseudomonadati</taxon>
        <taxon>Pseudomonadota</taxon>
        <taxon>Betaproteobacteria</taxon>
        <taxon>Burkholderiales</taxon>
        <taxon>Oxalobacteraceae</taxon>
        <taxon>Telluria group</taxon>
        <taxon>Duganella</taxon>
    </lineage>
</organism>
<comment type="caution">
    <text evidence="1">The sequence shown here is derived from an EMBL/GenBank/DDBJ whole genome shotgun (WGS) entry which is preliminary data.</text>
</comment>